<organism evidence="2 3">
    <name type="scientific">Tolypocladium capitatum</name>
    <dbReference type="NCBI Taxonomy" id="45235"/>
    <lineage>
        <taxon>Eukaryota</taxon>
        <taxon>Fungi</taxon>
        <taxon>Dikarya</taxon>
        <taxon>Ascomycota</taxon>
        <taxon>Pezizomycotina</taxon>
        <taxon>Sordariomycetes</taxon>
        <taxon>Hypocreomycetidae</taxon>
        <taxon>Hypocreales</taxon>
        <taxon>Ophiocordycipitaceae</taxon>
        <taxon>Tolypocladium</taxon>
    </lineage>
</organism>
<name>A0A2K3Q6I8_9HYPO</name>
<evidence type="ECO:0000313" key="3">
    <source>
        <dbReference type="Proteomes" id="UP000236621"/>
    </source>
</evidence>
<sequence length="196" mass="20869">PPPPRHARGAACLSPPPAAAQFSCSGPDRERGVSRPPASAHVAVARCIASRGDHQPARPALPCSPVPDIEPEAIAPSSVPVVCPRRLSPPHVVGCGALDRPQGRRRLCALPQGQDQVRVRKRARAVQELCKGHARVLSALGEHGPSPRPEPSPPRCRAPPSARQPPGPRRRCLRRQTARGGLRLLGQARPGRRLGE</sequence>
<comment type="caution">
    <text evidence="2">The sequence shown here is derived from an EMBL/GenBank/DDBJ whole genome shotgun (WGS) entry which is preliminary data.</text>
</comment>
<keyword evidence="3" id="KW-1185">Reference proteome</keyword>
<gene>
    <name evidence="2" type="ORF">TCAP_06949</name>
</gene>
<feature type="non-terminal residue" evidence="2">
    <location>
        <position position="196"/>
    </location>
</feature>
<dbReference type="Proteomes" id="UP000236621">
    <property type="component" value="Unassembled WGS sequence"/>
</dbReference>
<feature type="compositionally biased region" description="Pro residues" evidence="1">
    <location>
        <begin position="146"/>
        <end position="167"/>
    </location>
</feature>
<evidence type="ECO:0000313" key="2">
    <source>
        <dbReference type="EMBL" id="PNY23103.1"/>
    </source>
</evidence>
<feature type="compositionally biased region" description="Basic residues" evidence="1">
    <location>
        <begin position="168"/>
        <end position="177"/>
    </location>
</feature>
<accession>A0A2K3Q6I8</accession>
<dbReference type="AlphaFoldDB" id="A0A2K3Q6I8"/>
<dbReference type="EMBL" id="NRSZ01001146">
    <property type="protein sequence ID" value="PNY23103.1"/>
    <property type="molecule type" value="Genomic_DNA"/>
</dbReference>
<protein>
    <submittedName>
        <fullName evidence="2">Uncharacterized protein</fullName>
    </submittedName>
</protein>
<reference evidence="2 3" key="1">
    <citation type="submission" date="2017-08" db="EMBL/GenBank/DDBJ databases">
        <title>Harnessing the power of phylogenomics to disentangle the directionality and signatures of interkingdom host jumping in the parasitic fungal genus Tolypocladium.</title>
        <authorList>
            <person name="Quandt C.A."/>
            <person name="Patterson W."/>
            <person name="Spatafora J.W."/>
        </authorList>
    </citation>
    <scope>NUCLEOTIDE SEQUENCE [LARGE SCALE GENOMIC DNA]</scope>
    <source>
        <strain evidence="2 3">CBS 113982</strain>
    </source>
</reference>
<proteinExistence type="predicted"/>
<feature type="non-terminal residue" evidence="2">
    <location>
        <position position="1"/>
    </location>
</feature>
<feature type="region of interest" description="Disordered" evidence="1">
    <location>
        <begin position="1"/>
        <end position="37"/>
    </location>
</feature>
<evidence type="ECO:0000256" key="1">
    <source>
        <dbReference type="SAM" id="MobiDB-lite"/>
    </source>
</evidence>
<feature type="region of interest" description="Disordered" evidence="1">
    <location>
        <begin position="138"/>
        <end position="196"/>
    </location>
</feature>